<evidence type="ECO:0000313" key="1">
    <source>
        <dbReference type="EMBL" id="BAJ64782.1"/>
    </source>
</evidence>
<dbReference type="InterPro" id="IPR011047">
    <property type="entry name" value="Quinoprotein_ADH-like_sf"/>
</dbReference>
<protein>
    <recommendedName>
        <fullName evidence="3">Pyrrolo-quinoline quinone</fullName>
    </recommendedName>
</protein>
<dbReference type="RefSeq" id="WP_013561130.1">
    <property type="nucleotide sequence ID" value="NC_014960.1"/>
</dbReference>
<accession>E8N139</accession>
<dbReference type="InParanoid" id="E8N139"/>
<organism evidence="1 2">
    <name type="scientific">Anaerolinea thermophila (strain DSM 14523 / JCM 11388 / NBRC 100420 / UNI-1)</name>
    <dbReference type="NCBI Taxonomy" id="926569"/>
    <lineage>
        <taxon>Bacteria</taxon>
        <taxon>Bacillati</taxon>
        <taxon>Chloroflexota</taxon>
        <taxon>Anaerolineae</taxon>
        <taxon>Anaerolineales</taxon>
        <taxon>Anaerolineaceae</taxon>
        <taxon>Anaerolinea</taxon>
    </lineage>
</organism>
<dbReference type="Proteomes" id="UP000008922">
    <property type="component" value="Chromosome"/>
</dbReference>
<gene>
    <name evidence="1" type="ordered locus">ANT_27560</name>
</gene>
<reference evidence="1 2" key="1">
    <citation type="submission" date="2010-12" db="EMBL/GenBank/DDBJ databases">
        <title>Whole genome sequence of Anaerolinea thermophila UNI-1.</title>
        <authorList>
            <person name="Narita-Yamada S."/>
            <person name="Kishi E."/>
            <person name="Watanabe Y."/>
            <person name="Takasaki K."/>
            <person name="Ankai A."/>
            <person name="Oguchi A."/>
            <person name="Fukui S."/>
            <person name="Takahashi M."/>
            <person name="Yashiro I."/>
            <person name="Hosoyama A."/>
            <person name="Sekiguchi Y."/>
            <person name="Hanada S."/>
            <person name="Fujita N."/>
        </authorList>
    </citation>
    <scope>NUCLEOTIDE SEQUENCE [LARGE SCALE GENOMIC DNA]</scope>
    <source>
        <strain evidence="2">DSM 14523 / JCM 11388 / NBRC 100420 / UNI-1</strain>
    </source>
</reference>
<dbReference type="KEGG" id="atm:ANT_27560"/>
<dbReference type="SUPFAM" id="SSF50998">
    <property type="entry name" value="Quinoprotein alcohol dehydrogenase-like"/>
    <property type="match status" value="1"/>
</dbReference>
<dbReference type="STRING" id="926569.ANT_27560"/>
<name>E8N139_ANATU</name>
<evidence type="ECO:0000313" key="2">
    <source>
        <dbReference type="Proteomes" id="UP000008922"/>
    </source>
</evidence>
<dbReference type="eggNOG" id="COG1520">
    <property type="taxonomic scope" value="Bacteria"/>
</dbReference>
<keyword evidence="2" id="KW-1185">Reference proteome</keyword>
<dbReference type="Gene3D" id="2.130.10.10">
    <property type="entry name" value="YVTN repeat-like/Quinoprotein amine dehydrogenase"/>
    <property type="match status" value="1"/>
</dbReference>
<dbReference type="InterPro" id="IPR015943">
    <property type="entry name" value="WD40/YVTN_repeat-like_dom_sf"/>
</dbReference>
<sequence length="172" mass="18829">MPCLPVGGYSWETEWILPFLALSLRPMVQIARVTGGLLSDELGARYVTAALFADGKLLWRVNLQQSKSKALSGAVIASDGTACYPISASLLAVDAQGGLRWRINLPTYSIINPLPRLSRDERFLFFQEFVIDAQTGEMLFSQTPGPMDFYFVGADGRIYLYSSEGILAVGSP</sequence>
<dbReference type="HOGENOM" id="CLU_1552108_0_0_0"/>
<evidence type="ECO:0008006" key="3">
    <source>
        <dbReference type="Google" id="ProtNLM"/>
    </source>
</evidence>
<dbReference type="EMBL" id="AP012029">
    <property type="protein sequence ID" value="BAJ64782.1"/>
    <property type="molecule type" value="Genomic_DNA"/>
</dbReference>
<dbReference type="AlphaFoldDB" id="E8N139"/>
<proteinExistence type="predicted"/>